<dbReference type="Proteomes" id="UP000440578">
    <property type="component" value="Unassembled WGS sequence"/>
</dbReference>
<comment type="pathway">
    <text evidence="3">Protein modification; protein glycosylation.</text>
</comment>
<gene>
    <name evidence="5" type="primary">FUT2_6</name>
    <name evidence="5" type="ORF">FJT64_025589</name>
</gene>
<dbReference type="UniPathway" id="UPA00378"/>
<evidence type="ECO:0000256" key="2">
    <source>
        <dbReference type="ARBA" id="ARBA00022679"/>
    </source>
</evidence>
<evidence type="ECO:0000256" key="1">
    <source>
        <dbReference type="ARBA" id="ARBA00022676"/>
    </source>
</evidence>
<accession>A0A6A4WF79</accession>
<dbReference type="Pfam" id="PF01531">
    <property type="entry name" value="Glyco_transf_11"/>
    <property type="match status" value="1"/>
</dbReference>
<keyword evidence="6" id="KW-1185">Reference proteome</keyword>
<evidence type="ECO:0000313" key="6">
    <source>
        <dbReference type="Proteomes" id="UP000440578"/>
    </source>
</evidence>
<comment type="caution">
    <text evidence="5">The sequence shown here is derived from an EMBL/GenBank/DDBJ whole genome shotgun (WGS) entry which is preliminary data.</text>
</comment>
<evidence type="ECO:0000256" key="3">
    <source>
        <dbReference type="RuleBase" id="RU363129"/>
    </source>
</evidence>
<dbReference type="GO" id="GO:0005975">
    <property type="term" value="P:carbohydrate metabolic process"/>
    <property type="evidence" value="ECO:0007669"/>
    <property type="project" value="InterPro"/>
</dbReference>
<protein>
    <recommendedName>
        <fullName evidence="3">L-Fucosyltransferase</fullName>
        <ecNumber evidence="3">2.4.1.-</ecNumber>
    </recommendedName>
</protein>
<dbReference type="GO" id="GO:0008107">
    <property type="term" value="F:galactoside 2-alpha-L-fucosyltransferase activity"/>
    <property type="evidence" value="ECO:0007669"/>
    <property type="project" value="InterPro"/>
</dbReference>
<keyword evidence="3" id="KW-0812">Transmembrane</keyword>
<organism evidence="5 6">
    <name type="scientific">Amphibalanus amphitrite</name>
    <name type="common">Striped barnacle</name>
    <name type="synonym">Balanus amphitrite</name>
    <dbReference type="NCBI Taxonomy" id="1232801"/>
    <lineage>
        <taxon>Eukaryota</taxon>
        <taxon>Metazoa</taxon>
        <taxon>Ecdysozoa</taxon>
        <taxon>Arthropoda</taxon>
        <taxon>Crustacea</taxon>
        <taxon>Multicrustacea</taxon>
        <taxon>Cirripedia</taxon>
        <taxon>Thoracica</taxon>
        <taxon>Thoracicalcarea</taxon>
        <taxon>Balanomorpha</taxon>
        <taxon>Balanoidea</taxon>
        <taxon>Balanidae</taxon>
        <taxon>Amphibalaninae</taxon>
        <taxon>Amphibalanus</taxon>
    </lineage>
</organism>
<keyword evidence="4" id="KW-0732">Signal</keyword>
<keyword evidence="1 3" id="KW-0328">Glycosyltransferase</keyword>
<keyword evidence="2 3" id="KW-0808">Transferase</keyword>
<dbReference type="CDD" id="cd11301">
    <property type="entry name" value="Fut1_Fut2_like"/>
    <property type="match status" value="1"/>
</dbReference>
<keyword evidence="3" id="KW-0325">Glycoprotein</keyword>
<dbReference type="GO" id="GO:0032580">
    <property type="term" value="C:Golgi cisterna membrane"/>
    <property type="evidence" value="ECO:0007669"/>
    <property type="project" value="UniProtKB-SubCell"/>
</dbReference>
<dbReference type="PANTHER" id="PTHR11927:SF9">
    <property type="entry name" value="L-FUCOSYLTRANSFERASE"/>
    <property type="match status" value="1"/>
</dbReference>
<dbReference type="InterPro" id="IPR002516">
    <property type="entry name" value="Glyco_trans_11"/>
</dbReference>
<sequence length="333" mass="37719">MWSTWRHIRYTVVCLTMVGVCLVLWTSTALDPSRPPEPGCPQGRFVTINAGGRLGNKLCQYCSLWALQRDSAAARPAWILPEMERSLGSLFAGLQLPTLPARCLERHQVPWYDPILHPWSSAAFWQVSYFQYVKTGGGPPHRPLLLLNSPCDMMHFDQHRTELLEQLRLRPEVRDEAQRRLRLHTDFQCRRPPGCTFIGVHVRRTDYAKQVQLMYDGTLVGEAYLMRALQLCRRRYRRPVFVVCSDNLSWVRQRLRGPDIVIAGSSGDGSAGRDMALLAQCNHTVVTHGTYGYMSAYLAQGDVLAPTGFGRRDAFLAEAMTKRGLNITAVQAF</sequence>
<dbReference type="AlphaFoldDB" id="A0A6A4WF79"/>
<keyword evidence="3" id="KW-0735">Signal-anchor</keyword>
<name>A0A6A4WF79_AMPAM</name>
<feature type="signal peptide" evidence="4">
    <location>
        <begin position="1"/>
        <end position="29"/>
    </location>
</feature>
<dbReference type="EC" id="2.4.1.-" evidence="3"/>
<dbReference type="EMBL" id="VIIS01001074">
    <property type="protein sequence ID" value="KAF0302290.1"/>
    <property type="molecule type" value="Genomic_DNA"/>
</dbReference>
<keyword evidence="3" id="KW-0333">Golgi apparatus</keyword>
<comment type="subcellular location">
    <subcellularLocation>
        <location evidence="3">Golgi apparatus</location>
        <location evidence="3">Golgi stack membrane</location>
        <topology evidence="3">Single-pass type II membrane protein</topology>
    </subcellularLocation>
</comment>
<feature type="chain" id="PRO_5025397494" description="L-Fucosyltransferase" evidence="4">
    <location>
        <begin position="30"/>
        <end position="333"/>
    </location>
</feature>
<dbReference type="PANTHER" id="PTHR11927">
    <property type="entry name" value="GALACTOSIDE 2-L-FUCOSYLTRANSFERASE"/>
    <property type="match status" value="1"/>
</dbReference>
<proteinExistence type="inferred from homology"/>
<comment type="similarity">
    <text evidence="3">Belongs to the glycosyltransferase 11 family.</text>
</comment>
<reference evidence="5 6" key="1">
    <citation type="submission" date="2019-07" db="EMBL/GenBank/DDBJ databases">
        <title>Draft genome assembly of a fouling barnacle, Amphibalanus amphitrite (Darwin, 1854): The first reference genome for Thecostraca.</title>
        <authorList>
            <person name="Kim W."/>
        </authorList>
    </citation>
    <scope>NUCLEOTIDE SEQUENCE [LARGE SCALE GENOMIC DNA]</scope>
    <source>
        <strain evidence="5">SNU_AA5</strain>
        <tissue evidence="5">Soma without cirri and trophi</tissue>
    </source>
</reference>
<evidence type="ECO:0000313" key="5">
    <source>
        <dbReference type="EMBL" id="KAF0302290.1"/>
    </source>
</evidence>
<dbReference type="OrthoDB" id="6381556at2759"/>
<evidence type="ECO:0000256" key="4">
    <source>
        <dbReference type="SAM" id="SignalP"/>
    </source>
</evidence>